<dbReference type="Proteomes" id="UP001501821">
    <property type="component" value="Unassembled WGS sequence"/>
</dbReference>
<dbReference type="PROSITE" id="PS50889">
    <property type="entry name" value="S4"/>
    <property type="match status" value="1"/>
</dbReference>
<evidence type="ECO:0000313" key="2">
    <source>
        <dbReference type="EMBL" id="GAA3825383.1"/>
    </source>
</evidence>
<gene>
    <name evidence="2" type="ORF">GCM10022242_28470</name>
</gene>
<dbReference type="InterPro" id="IPR036986">
    <property type="entry name" value="S4_RNA-bd_sf"/>
</dbReference>
<keyword evidence="1" id="KW-0694">RNA-binding</keyword>
<comment type="caution">
    <text evidence="2">The sequence shown here is derived from an EMBL/GenBank/DDBJ whole genome shotgun (WGS) entry which is preliminary data.</text>
</comment>
<dbReference type="EMBL" id="BAABAH010000010">
    <property type="protein sequence ID" value="GAA3825383.1"/>
    <property type="molecule type" value="Genomic_DNA"/>
</dbReference>
<name>A0ABP7IS82_9ACTN</name>
<protein>
    <submittedName>
        <fullName evidence="2">RNA-binding S4 domain-containing protein</fullName>
    </submittedName>
</protein>
<keyword evidence="3" id="KW-1185">Reference proteome</keyword>
<reference evidence="3" key="1">
    <citation type="journal article" date="2019" name="Int. J. Syst. Evol. Microbiol.">
        <title>The Global Catalogue of Microorganisms (GCM) 10K type strain sequencing project: providing services to taxonomists for standard genome sequencing and annotation.</title>
        <authorList>
            <consortium name="The Broad Institute Genomics Platform"/>
            <consortium name="The Broad Institute Genome Sequencing Center for Infectious Disease"/>
            <person name="Wu L."/>
            <person name="Ma J."/>
        </authorList>
    </citation>
    <scope>NUCLEOTIDE SEQUENCE [LARGE SCALE GENOMIC DNA]</scope>
    <source>
        <strain evidence="3">JCM 16953</strain>
    </source>
</reference>
<dbReference type="Pfam" id="PF13275">
    <property type="entry name" value="S4_2"/>
    <property type="match status" value="1"/>
</dbReference>
<dbReference type="Gene3D" id="3.10.290.10">
    <property type="entry name" value="RNA-binding S4 domain"/>
    <property type="match status" value="1"/>
</dbReference>
<sequence>MAPLEPMDVGIRDEMIRLGQFLKLANLIEHGSEARTVCASGEVRVNGEVETRRGRQLREGDVVELGGQAARVVHGDVPDDLPW</sequence>
<proteinExistence type="predicted"/>
<dbReference type="CDD" id="cd00165">
    <property type="entry name" value="S4"/>
    <property type="match status" value="1"/>
</dbReference>
<accession>A0ABP7IS82</accession>
<dbReference type="SUPFAM" id="SSF55174">
    <property type="entry name" value="Alpha-L RNA-binding motif"/>
    <property type="match status" value="1"/>
</dbReference>
<dbReference type="RefSeq" id="WP_344776552.1">
    <property type="nucleotide sequence ID" value="NZ_BAABAH010000010.1"/>
</dbReference>
<evidence type="ECO:0000256" key="1">
    <source>
        <dbReference type="PROSITE-ProRule" id="PRU00182"/>
    </source>
</evidence>
<organism evidence="2 3">
    <name type="scientific">Nocardioides panacisoli</name>
    <dbReference type="NCBI Taxonomy" id="627624"/>
    <lineage>
        <taxon>Bacteria</taxon>
        <taxon>Bacillati</taxon>
        <taxon>Actinomycetota</taxon>
        <taxon>Actinomycetes</taxon>
        <taxon>Propionibacteriales</taxon>
        <taxon>Nocardioidaceae</taxon>
        <taxon>Nocardioides</taxon>
    </lineage>
</organism>
<evidence type="ECO:0000313" key="3">
    <source>
        <dbReference type="Proteomes" id="UP001501821"/>
    </source>
</evidence>